<comment type="caution">
    <text evidence="2">The sequence shown here is derived from an EMBL/GenBank/DDBJ whole genome shotgun (WGS) entry which is preliminary data.</text>
</comment>
<sequence>MSVSVRAPYAWTCEECGRRCEAPVWRVVDSRERPDVLSSRTGPDGFGAGLCQVACPGCGTRAYVEAPVLVLRAGAVVPTLFATSVAQLHEDATATVAELVEQARLAGAFAAGRFGGQVVRLPRRLLPFALSCDVERDLADPEAACRELAEHGAPTVTNYRYFLRGDIGRGGPVRGGRERSGRV</sequence>
<dbReference type="AlphaFoldDB" id="A0A5C6JVJ2"/>
<gene>
    <name evidence="2" type="ORF">FRZ03_14185</name>
</gene>
<accession>A0A5C6JVJ2</accession>
<evidence type="ECO:0000313" key="3">
    <source>
        <dbReference type="Proteomes" id="UP000320481"/>
    </source>
</evidence>
<dbReference type="InterPro" id="IPR025682">
    <property type="entry name" value="CpXC_dom"/>
</dbReference>
<proteinExistence type="predicted"/>
<dbReference type="Proteomes" id="UP000320481">
    <property type="component" value="Unassembled WGS sequence"/>
</dbReference>
<organism evidence="2 3">
    <name type="scientific">Streptomyces misionensis</name>
    <dbReference type="NCBI Taxonomy" id="67331"/>
    <lineage>
        <taxon>Bacteria</taxon>
        <taxon>Bacillati</taxon>
        <taxon>Actinomycetota</taxon>
        <taxon>Actinomycetes</taxon>
        <taxon>Kitasatosporales</taxon>
        <taxon>Streptomycetaceae</taxon>
        <taxon>Streptomyces</taxon>
    </lineage>
</organism>
<evidence type="ECO:0000313" key="2">
    <source>
        <dbReference type="EMBL" id="TWV46977.1"/>
    </source>
</evidence>
<feature type="domain" description="CpXC" evidence="1">
    <location>
        <begin position="12"/>
        <end position="87"/>
    </location>
</feature>
<evidence type="ECO:0000259" key="1">
    <source>
        <dbReference type="Pfam" id="PF14353"/>
    </source>
</evidence>
<dbReference type="RefSeq" id="WP_146465508.1">
    <property type="nucleotide sequence ID" value="NZ_VOGW01000083.1"/>
</dbReference>
<dbReference type="Pfam" id="PF14353">
    <property type="entry name" value="CpXC"/>
    <property type="match status" value="1"/>
</dbReference>
<keyword evidence="3" id="KW-1185">Reference proteome</keyword>
<dbReference type="EMBL" id="VOGW01000083">
    <property type="protein sequence ID" value="TWV46977.1"/>
    <property type="molecule type" value="Genomic_DNA"/>
</dbReference>
<protein>
    <recommendedName>
        <fullName evidence="1">CpXC domain-containing protein</fullName>
    </recommendedName>
</protein>
<reference evidence="2" key="1">
    <citation type="journal article" date="2019" name="Microbiol. Resour. Announc.">
        <title>Draft Genomic Sequences of Streptomyces misionensis and Streptomyces albidoflavus, bacteria applied for phytopathogen biocontrol.</title>
        <authorList>
            <person name="Pylro V."/>
            <person name="Dias A."/>
            <person name="Andreote F."/>
            <person name="Varani A."/>
            <person name="Andreote C."/>
            <person name="Bernardo E."/>
            <person name="Martins T."/>
        </authorList>
    </citation>
    <scope>NUCLEOTIDE SEQUENCE [LARGE SCALE GENOMIC DNA]</scope>
    <source>
        <strain evidence="2">66</strain>
    </source>
</reference>
<name>A0A5C6JVJ2_9ACTN</name>